<protein>
    <submittedName>
        <fullName evidence="2">Uncharacterized protein</fullName>
    </submittedName>
</protein>
<evidence type="ECO:0000313" key="2">
    <source>
        <dbReference type="WBParaSite" id="PDA_v2.g16861.t1"/>
    </source>
</evidence>
<evidence type="ECO:0000313" key="1">
    <source>
        <dbReference type="Proteomes" id="UP000887578"/>
    </source>
</evidence>
<sequence>MSMNFMIKFVVKKGFLFSCDELSEILDAAFRVKVKITNVHGKLIICNIPFYSDIIENIKSLKNRPCDNTNPSYYAFWNEPQIKNPSVPSQIKKRDEIEWYLYCADGEIGVVHRSYNIPNTCTLIAEMIPETSGFQITRNCKIETE</sequence>
<accession>A0A914PLU7</accession>
<dbReference type="Proteomes" id="UP000887578">
    <property type="component" value="Unplaced"/>
</dbReference>
<organism evidence="1 2">
    <name type="scientific">Panagrolaimus davidi</name>
    <dbReference type="NCBI Taxonomy" id="227884"/>
    <lineage>
        <taxon>Eukaryota</taxon>
        <taxon>Metazoa</taxon>
        <taxon>Ecdysozoa</taxon>
        <taxon>Nematoda</taxon>
        <taxon>Chromadorea</taxon>
        <taxon>Rhabditida</taxon>
        <taxon>Tylenchina</taxon>
        <taxon>Panagrolaimomorpha</taxon>
        <taxon>Panagrolaimoidea</taxon>
        <taxon>Panagrolaimidae</taxon>
        <taxon>Panagrolaimus</taxon>
    </lineage>
</organism>
<proteinExistence type="predicted"/>
<keyword evidence="1" id="KW-1185">Reference proteome</keyword>
<reference evidence="2" key="1">
    <citation type="submission" date="2022-11" db="UniProtKB">
        <authorList>
            <consortium name="WormBaseParasite"/>
        </authorList>
    </citation>
    <scope>IDENTIFICATION</scope>
</reference>
<dbReference type="WBParaSite" id="PDA_v2.g16861.t1">
    <property type="protein sequence ID" value="PDA_v2.g16861.t1"/>
    <property type="gene ID" value="PDA_v2.g16861"/>
</dbReference>
<name>A0A914PLU7_9BILA</name>
<dbReference type="AlphaFoldDB" id="A0A914PLU7"/>